<gene>
    <name evidence="1" type="ORF">FNJ47_07145</name>
</gene>
<protein>
    <submittedName>
        <fullName evidence="1">Uncharacterized protein</fullName>
    </submittedName>
</protein>
<accession>A0A6P1BBA6</accession>
<evidence type="ECO:0000313" key="1">
    <source>
        <dbReference type="EMBL" id="NEU95609.1"/>
    </source>
</evidence>
<keyword evidence="2" id="KW-1185">Reference proteome</keyword>
<sequence length="84" mass="9252">MQNNPEMGGNRMPTSGRFLYRELTIADDGFNRRLVPAAMFAIQPRSGMAYGSARLVVGIPLCLRFFIALEEAISPCVEMVAVKS</sequence>
<organism evidence="1 2">
    <name type="scientific">Bradyrhizobium uaiense</name>
    <dbReference type="NCBI Taxonomy" id="2594946"/>
    <lineage>
        <taxon>Bacteria</taxon>
        <taxon>Pseudomonadati</taxon>
        <taxon>Pseudomonadota</taxon>
        <taxon>Alphaproteobacteria</taxon>
        <taxon>Hyphomicrobiales</taxon>
        <taxon>Nitrobacteraceae</taxon>
        <taxon>Bradyrhizobium</taxon>
    </lineage>
</organism>
<evidence type="ECO:0000313" key="2">
    <source>
        <dbReference type="Proteomes" id="UP000468531"/>
    </source>
</evidence>
<proteinExistence type="predicted"/>
<dbReference type="Proteomes" id="UP000468531">
    <property type="component" value="Unassembled WGS sequence"/>
</dbReference>
<comment type="caution">
    <text evidence="1">The sequence shown here is derived from an EMBL/GenBank/DDBJ whole genome shotgun (WGS) entry which is preliminary data.</text>
</comment>
<reference evidence="1 2" key="1">
    <citation type="journal article" date="2020" name="Arch. Microbiol.">
        <title>Bradyrhizobium uaiense sp. nov., a new highly efficient cowpea symbiont.</title>
        <authorList>
            <person name="Cabral Michel D."/>
            <person name="Azarias Guimaraes A."/>
            <person name="Martins da Costa E."/>
            <person name="Soares de Carvalho T."/>
            <person name="Balsanelli E."/>
            <person name="Willems A."/>
            <person name="Maltempi de Souza E."/>
            <person name="de Souza Moreira F.M."/>
        </authorList>
    </citation>
    <scope>NUCLEOTIDE SEQUENCE [LARGE SCALE GENOMIC DNA]</scope>
    <source>
        <strain evidence="1 2">UFLA 03-164</strain>
    </source>
</reference>
<dbReference type="AlphaFoldDB" id="A0A6P1BBA6"/>
<dbReference type="RefSeq" id="WP_163151998.1">
    <property type="nucleotide sequence ID" value="NZ_VKHP01000017.1"/>
</dbReference>
<name>A0A6P1BBA6_9BRAD</name>
<dbReference type="EMBL" id="VKHP01000017">
    <property type="protein sequence ID" value="NEU95609.1"/>
    <property type="molecule type" value="Genomic_DNA"/>
</dbReference>